<dbReference type="Proteomes" id="UP000465846">
    <property type="component" value="Chromosome"/>
</dbReference>
<accession>A0A6C0USF8</accession>
<dbReference type="InterPro" id="IPR013507">
    <property type="entry name" value="DNA_mismatch_S5_2-like"/>
</dbReference>
<dbReference type="GeneID" id="44081203"/>
<dbReference type="RefSeq" id="WP_163487612.1">
    <property type="nucleotide sequence ID" value="NZ_CP048739.1"/>
</dbReference>
<evidence type="ECO:0000313" key="7">
    <source>
        <dbReference type="EMBL" id="QIB75888.1"/>
    </source>
</evidence>
<dbReference type="Pfam" id="PF08676">
    <property type="entry name" value="MutL_C"/>
    <property type="match status" value="1"/>
</dbReference>
<dbReference type="GO" id="GO:0016887">
    <property type="term" value="F:ATP hydrolysis activity"/>
    <property type="evidence" value="ECO:0007669"/>
    <property type="project" value="InterPro"/>
</dbReference>
<proteinExistence type="inferred from homology"/>
<dbReference type="InterPro" id="IPR014790">
    <property type="entry name" value="MutL_C"/>
</dbReference>
<dbReference type="GO" id="GO:0004519">
    <property type="term" value="F:endonuclease activity"/>
    <property type="evidence" value="ECO:0007669"/>
    <property type="project" value="UniProtKB-KW"/>
</dbReference>
<gene>
    <name evidence="4 7" type="primary">mutL</name>
    <name evidence="7" type="ORF">G3I44_17340</name>
</gene>
<dbReference type="FunFam" id="3.30.565.10:FF:000003">
    <property type="entry name" value="DNA mismatch repair endonuclease MutL"/>
    <property type="match status" value="1"/>
</dbReference>
<dbReference type="GO" id="GO:0032300">
    <property type="term" value="C:mismatch repair complex"/>
    <property type="evidence" value="ECO:0007669"/>
    <property type="project" value="InterPro"/>
</dbReference>
<dbReference type="Gene3D" id="3.30.1540.20">
    <property type="entry name" value="MutL, C-terminal domain, dimerisation subdomain"/>
    <property type="match status" value="1"/>
</dbReference>
<dbReference type="SUPFAM" id="SSF55874">
    <property type="entry name" value="ATPase domain of HSP90 chaperone/DNA topoisomerase II/histidine kinase"/>
    <property type="match status" value="1"/>
</dbReference>
<evidence type="ECO:0000313" key="8">
    <source>
        <dbReference type="Proteomes" id="UP000465846"/>
    </source>
</evidence>
<dbReference type="Pfam" id="PF01119">
    <property type="entry name" value="DNA_mis_repair"/>
    <property type="match status" value="1"/>
</dbReference>
<dbReference type="GO" id="GO:0006298">
    <property type="term" value="P:mismatch repair"/>
    <property type="evidence" value="ECO:0007669"/>
    <property type="project" value="UniProtKB-UniRule"/>
</dbReference>
<dbReference type="CDD" id="cd00782">
    <property type="entry name" value="MutL_Trans"/>
    <property type="match status" value="1"/>
</dbReference>
<dbReference type="HAMAP" id="MF_00149">
    <property type="entry name" value="DNA_mis_repair"/>
    <property type="match status" value="1"/>
</dbReference>
<dbReference type="CDD" id="cd16926">
    <property type="entry name" value="HATPase_MutL-MLH-PMS-like"/>
    <property type="match status" value="1"/>
</dbReference>
<dbReference type="InterPro" id="IPR020667">
    <property type="entry name" value="DNA_mismatch_repair_MutL"/>
</dbReference>
<evidence type="ECO:0000256" key="1">
    <source>
        <dbReference type="ARBA" id="ARBA00006082"/>
    </source>
</evidence>
<dbReference type="SMART" id="SM01340">
    <property type="entry name" value="DNA_mis_repair"/>
    <property type="match status" value="1"/>
</dbReference>
<dbReference type="InterPro" id="IPR037198">
    <property type="entry name" value="MutL_C_sf"/>
</dbReference>
<comment type="similarity">
    <text evidence="1 4">Belongs to the DNA mismatch repair MutL/HexB family.</text>
</comment>
<dbReference type="InterPro" id="IPR042120">
    <property type="entry name" value="MutL_C_dimsub"/>
</dbReference>
<dbReference type="Gene3D" id="3.30.230.10">
    <property type="match status" value="1"/>
</dbReference>
<evidence type="ECO:0000259" key="6">
    <source>
        <dbReference type="SMART" id="SM01340"/>
    </source>
</evidence>
<dbReference type="InterPro" id="IPR042121">
    <property type="entry name" value="MutL_C_regsub"/>
</dbReference>
<dbReference type="PANTHER" id="PTHR10073:SF12">
    <property type="entry name" value="DNA MISMATCH REPAIR PROTEIN MLH1"/>
    <property type="match status" value="1"/>
</dbReference>
<dbReference type="NCBIfam" id="TIGR00585">
    <property type="entry name" value="mutl"/>
    <property type="match status" value="1"/>
</dbReference>
<keyword evidence="7" id="KW-0540">Nuclease</keyword>
<dbReference type="PROSITE" id="PS00058">
    <property type="entry name" value="DNA_MISMATCH_REPAIR_1"/>
    <property type="match status" value="1"/>
</dbReference>
<dbReference type="InterPro" id="IPR014721">
    <property type="entry name" value="Ribsml_uS5_D2-typ_fold_subgr"/>
</dbReference>
<evidence type="ECO:0000256" key="3">
    <source>
        <dbReference type="ARBA" id="ARBA00023204"/>
    </source>
</evidence>
<dbReference type="InterPro" id="IPR014762">
    <property type="entry name" value="DNA_mismatch_repair_CS"/>
</dbReference>
<dbReference type="EMBL" id="CP048739">
    <property type="protein sequence ID" value="QIB75888.1"/>
    <property type="molecule type" value="Genomic_DNA"/>
</dbReference>
<dbReference type="PANTHER" id="PTHR10073">
    <property type="entry name" value="DNA MISMATCH REPAIR PROTEIN MLH, PMS, MUTL"/>
    <property type="match status" value="1"/>
</dbReference>
<keyword evidence="3 4" id="KW-0234">DNA repair</keyword>
<dbReference type="Gene3D" id="3.30.1370.100">
    <property type="entry name" value="MutL, C-terminal domain, regulatory subdomain"/>
    <property type="match status" value="1"/>
</dbReference>
<sequence>MTTETDRRVRKLDEETVASIAAGEVITRPEDAVVELVENALDAGATRVEVTVVGDGTDLLRVRDNGRGMSETDAALAVERHTTSKLGDVAEKTSGGHRVSSGNAADLQTVSTLGFRGEALPSIAAAGTLELVTNDGGTRGTRVVVAEDEKHVEPVGRARGTTVEVRDLFAEMPARRQSLASSRAEFARVSDAVSRYALTRPDVAFSLVHETGGESPDGRGGREVFSTSGSGDYADAVLAVYDRDVAGRSSTFESEREITDDGETVTVSVEGLLAHPSVTRSRRDHIYTAVNGRAFPSEPLRRAVVAGYGDVLPDGRAPVAVVSVSLPPPWCDHNVHPAKREVRLRAQRAVERTVREAVHDALSTADLRRSEDVAMDLDSTLEPVDGEKSRFDGVRVIGQFRGLYLLCEADDDLLVIDQHAAHERVNYERLRAAVGAGEVNAVESVSIDPAATVSLSPAQAAAAAEWRDELAHLGYELDPFGGDTVRVRGVPAPMGRAAAPESVRDALDALRGGETPGDATDRLLKDLACHPSLKAGDALNTEEATRLVERLGSCEQPYACPHGRPTVLSIEEETFVRGFERRSTRMG</sequence>
<keyword evidence="7" id="KW-0378">Hydrolase</keyword>
<keyword evidence="2 4" id="KW-0227">DNA damage</keyword>
<dbReference type="SUPFAM" id="SSF118116">
    <property type="entry name" value="DNA mismatch repair protein MutL"/>
    <property type="match status" value="1"/>
</dbReference>
<reference evidence="7 8" key="1">
    <citation type="submission" date="2020-02" db="EMBL/GenBank/DDBJ databases">
        <title>Whole genome sequence of Halogeometricum borinquense strain wsp4.</title>
        <authorList>
            <person name="Verma D.K."/>
            <person name="Gopal K."/>
            <person name="Prasad E.S."/>
        </authorList>
    </citation>
    <scope>NUCLEOTIDE SEQUENCE [LARGE SCALE GENOMIC DNA]</scope>
    <source>
        <strain evidence="8">wsp4</strain>
    </source>
</reference>
<dbReference type="InterPro" id="IPR002099">
    <property type="entry name" value="MutL/Mlh/PMS"/>
</dbReference>
<evidence type="ECO:0000259" key="5">
    <source>
        <dbReference type="SMART" id="SM00853"/>
    </source>
</evidence>
<dbReference type="AlphaFoldDB" id="A0A6C0USF8"/>
<dbReference type="Gene3D" id="3.30.565.10">
    <property type="entry name" value="Histidine kinase-like ATPase, C-terminal domain"/>
    <property type="match status" value="1"/>
</dbReference>
<protein>
    <recommendedName>
        <fullName evidence="4">DNA mismatch repair protein MutL</fullName>
    </recommendedName>
</protein>
<organism evidence="7 8">
    <name type="scientific">Halogeometricum borinquense</name>
    <dbReference type="NCBI Taxonomy" id="60847"/>
    <lineage>
        <taxon>Archaea</taxon>
        <taxon>Methanobacteriati</taxon>
        <taxon>Methanobacteriota</taxon>
        <taxon>Stenosarchaea group</taxon>
        <taxon>Halobacteria</taxon>
        <taxon>Halobacteriales</taxon>
        <taxon>Haloferacaceae</taxon>
        <taxon>Halogeometricum</taxon>
    </lineage>
</organism>
<evidence type="ECO:0000256" key="2">
    <source>
        <dbReference type="ARBA" id="ARBA00022763"/>
    </source>
</evidence>
<dbReference type="SUPFAM" id="SSF54211">
    <property type="entry name" value="Ribosomal protein S5 domain 2-like"/>
    <property type="match status" value="1"/>
</dbReference>
<dbReference type="GO" id="GO:0005524">
    <property type="term" value="F:ATP binding"/>
    <property type="evidence" value="ECO:0007669"/>
    <property type="project" value="InterPro"/>
</dbReference>
<dbReference type="GO" id="GO:0030983">
    <property type="term" value="F:mismatched DNA binding"/>
    <property type="evidence" value="ECO:0007669"/>
    <property type="project" value="InterPro"/>
</dbReference>
<dbReference type="Pfam" id="PF13589">
    <property type="entry name" value="HATPase_c_3"/>
    <property type="match status" value="1"/>
</dbReference>
<feature type="domain" description="DNA mismatch repair protein S5" evidence="6">
    <location>
        <begin position="237"/>
        <end position="363"/>
    </location>
</feature>
<dbReference type="InterPro" id="IPR038973">
    <property type="entry name" value="MutL/Mlh/Pms-like"/>
</dbReference>
<comment type="function">
    <text evidence="4">This protein is involved in the repair of mismatches in DNA. It is required for dam-dependent methyl-directed DNA mismatch repair. May act as a 'molecular matchmaker', a protein that promotes the formation of a stable complex between two or more DNA-binding proteins in an ATP-dependent manner without itself being part of a final effector complex.</text>
</comment>
<dbReference type="GO" id="GO:0140664">
    <property type="term" value="F:ATP-dependent DNA damage sensor activity"/>
    <property type="evidence" value="ECO:0007669"/>
    <property type="project" value="InterPro"/>
</dbReference>
<dbReference type="InterPro" id="IPR020568">
    <property type="entry name" value="Ribosomal_Su5_D2-typ_SF"/>
</dbReference>
<dbReference type="InterPro" id="IPR036890">
    <property type="entry name" value="HATPase_C_sf"/>
</dbReference>
<dbReference type="SMART" id="SM00853">
    <property type="entry name" value="MutL_C"/>
    <property type="match status" value="1"/>
</dbReference>
<feature type="domain" description="MutL C-terminal dimerisation" evidence="5">
    <location>
        <begin position="396"/>
        <end position="539"/>
    </location>
</feature>
<keyword evidence="7" id="KW-0255">Endonuclease</keyword>
<name>A0A6C0USF8_9EURY</name>
<evidence type="ECO:0000256" key="4">
    <source>
        <dbReference type="HAMAP-Rule" id="MF_00149"/>
    </source>
</evidence>